<sequence length="650" mass="71898">MKAGKQTPRVREVAKLVQPVVPGVPVERLAELVIEVAPAPVTQRLLELALLKQPGLLQGQCRNVPVTVQDLAHALVQEGASRVVLPTCESCGRALRLPHKTSGGGRRCSRCERNARSTACAKCGQVKPVQRNIEGQRFCRKCWRADLRSFADCSRCGRYATTVVRRSETVCLDCYRAPIKTCGLCGNRGSIASHLDGRRVCARCYYAMRSPQPCPECNRKVMLTGLIDGMNVCAECAGTPVTMACPGCGSISEVRKHHLCVECRRPIMIQQLLADETGEIRDELAPLAHYLLTYHDKALSLERWLRNTGSAAPLLRELVTGRLPLEAGAINSRARSPQGAVFILSLLVQSGVLPEMDVPSMRFERWLESWLDGIGEPDDCLVLRQYCAWEVLGANKTSTSRSQYQNARMALNHCARLLLEIRSQEASLMTYPQRMLDAFLTGSPVQRDALAPFTRWLRRQGLSRLRVDFRPRILEGRDYAADHRMQMARKFISDTDMHAATRVAGLLVLFYGLPLTRISSITQSQINADSLPVTLTVGNDPIELPEPLGDAIVRQLGLARRRSDSWLFPGRVPGRPLTAGPLGIRLRKEGLMSGSARTTALIELTRQLHPRVVSDLLGITSARAAVWSRLAGGEWSDYPALRATPTRPQA</sequence>
<protein>
    <submittedName>
        <fullName evidence="1">Uncharacterized protein</fullName>
    </submittedName>
</protein>
<organism evidence="1 2">
    <name type="scientific">Brevibacterium aurantiacum</name>
    <dbReference type="NCBI Taxonomy" id="273384"/>
    <lineage>
        <taxon>Bacteria</taxon>
        <taxon>Bacillati</taxon>
        <taxon>Actinomycetota</taxon>
        <taxon>Actinomycetes</taxon>
        <taxon>Micrococcales</taxon>
        <taxon>Brevibacteriaceae</taxon>
        <taxon>Brevibacterium</taxon>
    </lineage>
</organism>
<accession>A0A2H1KAE5</accession>
<proteinExistence type="predicted"/>
<reference evidence="1 2" key="1">
    <citation type="submission" date="2017-03" db="EMBL/GenBank/DDBJ databases">
        <authorList>
            <person name="Afonso C.L."/>
            <person name="Miller P.J."/>
            <person name="Scott M.A."/>
            <person name="Spackman E."/>
            <person name="Goraichik I."/>
            <person name="Dimitrov K.M."/>
            <person name="Suarez D.L."/>
            <person name="Swayne D.E."/>
        </authorList>
    </citation>
    <scope>NUCLEOTIDE SEQUENCE [LARGE SCALE GENOMIC DNA]</scope>
    <source>
        <strain evidence="2">6(3)</strain>
    </source>
</reference>
<dbReference type="AlphaFoldDB" id="A0A2H1KAE5"/>
<evidence type="ECO:0000313" key="2">
    <source>
        <dbReference type="Proteomes" id="UP000234327"/>
    </source>
</evidence>
<dbReference type="Proteomes" id="UP000234327">
    <property type="component" value="Unassembled WGS sequence"/>
</dbReference>
<gene>
    <name evidence="1" type="ORF">BAURA63_03130</name>
</gene>
<evidence type="ECO:0000313" key="1">
    <source>
        <dbReference type="EMBL" id="SMX96741.1"/>
    </source>
</evidence>
<dbReference type="EMBL" id="FXYZ01000017">
    <property type="protein sequence ID" value="SMX96741.1"/>
    <property type="molecule type" value="Genomic_DNA"/>
</dbReference>
<name>A0A2H1KAE5_BREAU</name>